<dbReference type="Gene3D" id="3.90.180.10">
    <property type="entry name" value="Medium-chain alcohol dehydrogenases, catalytic domain"/>
    <property type="match status" value="1"/>
</dbReference>
<dbReference type="InterPro" id="IPR011032">
    <property type="entry name" value="GroES-like_sf"/>
</dbReference>
<dbReference type="RefSeq" id="XP_060414408.1">
    <property type="nucleotide sequence ID" value="XM_060557792.1"/>
</dbReference>
<dbReference type="Gene3D" id="3.40.50.720">
    <property type="entry name" value="NAD(P)-binding Rossmann-like Domain"/>
    <property type="match status" value="1"/>
</dbReference>
<evidence type="ECO:0000259" key="1">
    <source>
        <dbReference type="SMART" id="SM00829"/>
    </source>
</evidence>
<dbReference type="SMART" id="SM00829">
    <property type="entry name" value="PKS_ER"/>
    <property type="match status" value="1"/>
</dbReference>
<dbReference type="EMBL" id="JAHLJV010000028">
    <property type="protein sequence ID" value="KAK1590941.1"/>
    <property type="molecule type" value="Genomic_DNA"/>
</dbReference>
<evidence type="ECO:0000313" key="3">
    <source>
        <dbReference type="Proteomes" id="UP001230504"/>
    </source>
</evidence>
<dbReference type="SUPFAM" id="SSF50129">
    <property type="entry name" value="GroES-like"/>
    <property type="match status" value="1"/>
</dbReference>
<dbReference type="Proteomes" id="UP001230504">
    <property type="component" value="Unassembled WGS sequence"/>
</dbReference>
<dbReference type="InterPro" id="IPR013154">
    <property type="entry name" value="ADH-like_N"/>
</dbReference>
<organism evidence="2 3">
    <name type="scientific">Colletotrichum navitas</name>
    <dbReference type="NCBI Taxonomy" id="681940"/>
    <lineage>
        <taxon>Eukaryota</taxon>
        <taxon>Fungi</taxon>
        <taxon>Dikarya</taxon>
        <taxon>Ascomycota</taxon>
        <taxon>Pezizomycotina</taxon>
        <taxon>Sordariomycetes</taxon>
        <taxon>Hypocreomycetidae</taxon>
        <taxon>Glomerellales</taxon>
        <taxon>Glomerellaceae</taxon>
        <taxon>Colletotrichum</taxon>
        <taxon>Colletotrichum graminicola species complex</taxon>
    </lineage>
</organism>
<dbReference type="PANTHER" id="PTHR11695:SF294">
    <property type="entry name" value="RETICULON-4-INTERACTING PROTEIN 1, MITOCHONDRIAL"/>
    <property type="match status" value="1"/>
</dbReference>
<dbReference type="InterPro" id="IPR020843">
    <property type="entry name" value="ER"/>
</dbReference>
<evidence type="ECO:0000313" key="2">
    <source>
        <dbReference type="EMBL" id="KAK1590941.1"/>
    </source>
</evidence>
<dbReference type="AlphaFoldDB" id="A0AAD8V569"/>
<accession>A0AAD8V569</accession>
<sequence>MRAIQVLGSKASPEIFLNQSLPKPALQKSDILIQVTAAGVTGDEILWPELYETPFRIPGHELSGTISELGPEYRGSLVIGQEVFAFTEADRGQCHAEYAICSENEVAPKPASISHLEAAALPIPLLTTFEAILDHGKVRPGMRVLITGASGAVGRIGVQLVARLVDSHAIALASYKNHDALRNLGADEVIDYASTGWESKVDAVDVVFDTVGGTVLKKSWETVKEDGLIVTVGDPPPSWAFQDLRPDEASSRPYVRYKYFIVAPNAERLRQASEMIDTGSLRPLMVKSFGYEEAEKAWAYARQRGREKKAVICFL</sequence>
<dbReference type="SUPFAM" id="SSF51735">
    <property type="entry name" value="NAD(P)-binding Rossmann-fold domains"/>
    <property type="match status" value="1"/>
</dbReference>
<proteinExistence type="predicted"/>
<keyword evidence="3" id="KW-1185">Reference proteome</keyword>
<dbReference type="InterPro" id="IPR036291">
    <property type="entry name" value="NAD(P)-bd_dom_sf"/>
</dbReference>
<comment type="caution">
    <text evidence="2">The sequence shown here is derived from an EMBL/GenBank/DDBJ whole genome shotgun (WGS) entry which is preliminary data.</text>
</comment>
<dbReference type="Pfam" id="PF13602">
    <property type="entry name" value="ADH_zinc_N_2"/>
    <property type="match status" value="1"/>
</dbReference>
<dbReference type="CDD" id="cd05289">
    <property type="entry name" value="MDR_like_2"/>
    <property type="match status" value="1"/>
</dbReference>
<protein>
    <submittedName>
        <fullName evidence="2">Zinc-binding dehydrogenase</fullName>
    </submittedName>
</protein>
<dbReference type="InterPro" id="IPR050700">
    <property type="entry name" value="YIM1/Zinc_Alcohol_DH_Fams"/>
</dbReference>
<dbReference type="GeneID" id="85442032"/>
<feature type="domain" description="Enoyl reductase (ER)" evidence="1">
    <location>
        <begin position="8"/>
        <end position="312"/>
    </location>
</feature>
<reference evidence="2" key="1">
    <citation type="submission" date="2021-06" db="EMBL/GenBank/DDBJ databases">
        <title>Comparative genomics, transcriptomics and evolutionary studies reveal genomic signatures of adaptation to plant cell wall in hemibiotrophic fungi.</title>
        <authorList>
            <consortium name="DOE Joint Genome Institute"/>
            <person name="Baroncelli R."/>
            <person name="Diaz J.F."/>
            <person name="Benocci T."/>
            <person name="Peng M."/>
            <person name="Battaglia E."/>
            <person name="Haridas S."/>
            <person name="Andreopoulos W."/>
            <person name="Labutti K."/>
            <person name="Pangilinan J."/>
            <person name="Floch G.L."/>
            <person name="Makela M.R."/>
            <person name="Henrissat B."/>
            <person name="Grigoriev I.V."/>
            <person name="Crouch J.A."/>
            <person name="De Vries R.P."/>
            <person name="Sukno S.A."/>
            <person name="Thon M.R."/>
        </authorList>
    </citation>
    <scope>NUCLEOTIDE SEQUENCE</scope>
    <source>
        <strain evidence="2">CBS 125086</strain>
    </source>
</reference>
<name>A0AAD8V569_9PEZI</name>
<gene>
    <name evidence="2" type="ORF">LY79DRAFT_553646</name>
</gene>
<dbReference type="Pfam" id="PF08240">
    <property type="entry name" value="ADH_N"/>
    <property type="match status" value="1"/>
</dbReference>
<dbReference type="GO" id="GO:0016491">
    <property type="term" value="F:oxidoreductase activity"/>
    <property type="evidence" value="ECO:0007669"/>
    <property type="project" value="InterPro"/>
</dbReference>
<dbReference type="PANTHER" id="PTHR11695">
    <property type="entry name" value="ALCOHOL DEHYDROGENASE RELATED"/>
    <property type="match status" value="1"/>
</dbReference>